<protein>
    <submittedName>
        <fullName evidence="1">Uncharacterized protein</fullName>
    </submittedName>
</protein>
<evidence type="ECO:0000313" key="1">
    <source>
        <dbReference type="EMBL" id="CAJ2679222.1"/>
    </source>
</evidence>
<name>A0ACB0MBD0_TRIPR</name>
<dbReference type="EMBL" id="CASHSV030000823">
    <property type="protein sequence ID" value="CAJ2679222.1"/>
    <property type="molecule type" value="Genomic_DNA"/>
</dbReference>
<proteinExistence type="predicted"/>
<sequence>MATLQTFQLLTLLIFCITNGQGIIARDLKAELGDQKSVDLNDEPYITQYGIHKSVNSNDESYITQYGDHQKPVDSNDEPYIVGYKTQAHESNEPYITGYKTKTRDSNEPYIAGYKNLAHVSNEPYIAGYKTHAHKSNEPYISGYKNQVHGSNEPYITGYKTQAHESNEPYIAGYKTHAHESNEPYISGYKNQAHGSNEPYITGYKTQAHESNEPYIAGYKTHAHESNEPYISGYKNQAHGSNEPYITGYKTQAHESNEPYIAGYKTHAHESTEPYITGYKTQPYIAGYKTRAHESNEPYIAGYKTHAHESNKPYITGYKTQPYIAGYKTHTHDSNEPYITSYGNDESKQPNYITGYKSHDHDSNEPYIARDISTSLNPKGHISTNPEDPQGPLSSNLDRTNAFKTGFFNLDDLHVGNVMTLQFPVQEVSHFLSRKEADSPPLSMSQLQSVLQFFSISKDSPQAKYMKRTLEECEGETITGETKICASSLKSMLQFVDTIIGSDTKHNILTTSNPSPTATPLQKYTILEVSQDIYAPKWVACHPLPYPYAIYYCHYISTGTKVFKVSLIGDENGDKMEALGICHLDTSDWNPDHIIFKQLGIKAGKNTPVCHFFPVNHLLWVPIHPSKVAM</sequence>
<evidence type="ECO:0000313" key="2">
    <source>
        <dbReference type="Proteomes" id="UP001177021"/>
    </source>
</evidence>
<comment type="caution">
    <text evidence="1">The sequence shown here is derived from an EMBL/GenBank/DDBJ whole genome shotgun (WGS) entry which is preliminary data.</text>
</comment>
<keyword evidence="2" id="KW-1185">Reference proteome</keyword>
<gene>
    <name evidence="1" type="ORF">MILVUS5_LOCUS41360</name>
</gene>
<organism evidence="1 2">
    <name type="scientific">Trifolium pratense</name>
    <name type="common">Red clover</name>
    <dbReference type="NCBI Taxonomy" id="57577"/>
    <lineage>
        <taxon>Eukaryota</taxon>
        <taxon>Viridiplantae</taxon>
        <taxon>Streptophyta</taxon>
        <taxon>Embryophyta</taxon>
        <taxon>Tracheophyta</taxon>
        <taxon>Spermatophyta</taxon>
        <taxon>Magnoliopsida</taxon>
        <taxon>eudicotyledons</taxon>
        <taxon>Gunneridae</taxon>
        <taxon>Pentapetalae</taxon>
        <taxon>rosids</taxon>
        <taxon>fabids</taxon>
        <taxon>Fabales</taxon>
        <taxon>Fabaceae</taxon>
        <taxon>Papilionoideae</taxon>
        <taxon>50 kb inversion clade</taxon>
        <taxon>NPAAA clade</taxon>
        <taxon>Hologalegina</taxon>
        <taxon>IRL clade</taxon>
        <taxon>Trifolieae</taxon>
        <taxon>Trifolium</taxon>
    </lineage>
</organism>
<accession>A0ACB0MBD0</accession>
<reference evidence="1" key="1">
    <citation type="submission" date="2023-10" db="EMBL/GenBank/DDBJ databases">
        <authorList>
            <person name="Rodriguez Cubillos JULIANA M."/>
            <person name="De Vega J."/>
        </authorList>
    </citation>
    <scope>NUCLEOTIDE SEQUENCE</scope>
</reference>
<dbReference type="Proteomes" id="UP001177021">
    <property type="component" value="Unassembled WGS sequence"/>
</dbReference>